<accession>A0A9P6J0N9</accession>
<sequence length="108" mass="12603">MGRPVGRNLEDEMMAKIKTLFDKILETVNKENPNYTFDFEQFVDCFDENDHFTKRVFEFLVKETAQRYRSRHPNAQHSAQPRPHTIHHFSGTESSAGGTIFRTTPCQP</sequence>
<evidence type="ECO:0000256" key="1">
    <source>
        <dbReference type="SAM" id="MobiDB-lite"/>
    </source>
</evidence>
<comment type="caution">
    <text evidence="2">The sequence shown here is derived from an EMBL/GenBank/DDBJ whole genome shotgun (WGS) entry which is preliminary data.</text>
</comment>
<proteinExistence type="predicted"/>
<reference evidence="2" key="1">
    <citation type="journal article" date="2020" name="Fungal Divers.">
        <title>Resolving the Mortierellaceae phylogeny through synthesis of multi-gene phylogenetics and phylogenomics.</title>
        <authorList>
            <person name="Vandepol N."/>
            <person name="Liber J."/>
            <person name="Desiro A."/>
            <person name="Na H."/>
            <person name="Kennedy M."/>
            <person name="Barry K."/>
            <person name="Grigoriev I.V."/>
            <person name="Miller A.N."/>
            <person name="O'Donnell K."/>
            <person name="Stajich J.E."/>
            <person name="Bonito G."/>
        </authorList>
    </citation>
    <scope>NUCLEOTIDE SEQUENCE</scope>
    <source>
        <strain evidence="2">CK1249</strain>
    </source>
</reference>
<evidence type="ECO:0000313" key="3">
    <source>
        <dbReference type="Proteomes" id="UP000738359"/>
    </source>
</evidence>
<dbReference type="EMBL" id="JAAAHY010000817">
    <property type="protein sequence ID" value="KAF9956812.1"/>
    <property type="molecule type" value="Genomic_DNA"/>
</dbReference>
<evidence type="ECO:0000313" key="2">
    <source>
        <dbReference type="EMBL" id="KAF9956812.1"/>
    </source>
</evidence>
<gene>
    <name evidence="2" type="ORF">BGZ70_009761</name>
</gene>
<dbReference type="Proteomes" id="UP000738359">
    <property type="component" value="Unassembled WGS sequence"/>
</dbReference>
<name>A0A9P6J0N9_MORAP</name>
<keyword evidence="3" id="KW-1185">Reference proteome</keyword>
<protein>
    <submittedName>
        <fullName evidence="2">Uncharacterized protein</fullName>
    </submittedName>
</protein>
<feature type="region of interest" description="Disordered" evidence="1">
    <location>
        <begin position="68"/>
        <end position="108"/>
    </location>
</feature>
<dbReference type="AlphaFoldDB" id="A0A9P6J0N9"/>
<dbReference type="OrthoDB" id="21608at2759"/>
<organism evidence="2 3">
    <name type="scientific">Mortierella alpina</name>
    <name type="common">Oleaginous fungus</name>
    <name type="synonym">Mortierella renispora</name>
    <dbReference type="NCBI Taxonomy" id="64518"/>
    <lineage>
        <taxon>Eukaryota</taxon>
        <taxon>Fungi</taxon>
        <taxon>Fungi incertae sedis</taxon>
        <taxon>Mucoromycota</taxon>
        <taxon>Mortierellomycotina</taxon>
        <taxon>Mortierellomycetes</taxon>
        <taxon>Mortierellales</taxon>
        <taxon>Mortierellaceae</taxon>
        <taxon>Mortierella</taxon>
    </lineage>
</organism>
<feature type="compositionally biased region" description="Polar residues" evidence="1">
    <location>
        <begin position="91"/>
        <end position="108"/>
    </location>
</feature>